<dbReference type="Pfam" id="PF03330">
    <property type="entry name" value="DPBB_1"/>
    <property type="match status" value="1"/>
</dbReference>
<evidence type="ECO:0000256" key="4">
    <source>
        <dbReference type="HAMAP-Rule" id="MF_02071"/>
    </source>
</evidence>
<dbReference type="HAMAP" id="MF_02071">
    <property type="entry name" value="RlpA"/>
    <property type="match status" value="1"/>
</dbReference>
<dbReference type="Gene3D" id="3.30.70.1070">
    <property type="entry name" value="Sporulation related repeat"/>
    <property type="match status" value="1"/>
</dbReference>
<dbReference type="InterPro" id="IPR007730">
    <property type="entry name" value="SPOR-like_dom"/>
</dbReference>
<sequence>MMLLAQGDGVYVQHGQASFYADKFNGRLTANGERFSNNAMTAAHLTLPFNSVVRVTNKSNGKYVDVRINDRGPFVKGRIIDLTKKAAKKLEFYESGLANVKIQVINMASGNDKKPSTTVKPTVAKPAKREFYQVKTSVRDLRGYGVQVGSFKEMMNLMDLSNKLHTKYGQSVYVEVMKLNGQKMYRVFLGAFSGRSSAESLLKQVKRSYPDAFVKDYSKK</sequence>
<accession>A0AAE3XJL5</accession>
<keyword evidence="1" id="KW-0732">Signal</keyword>
<dbReference type="GO" id="GO:0008932">
    <property type="term" value="F:lytic endotransglycosylase activity"/>
    <property type="evidence" value="ECO:0007669"/>
    <property type="project" value="UniProtKB-UniRule"/>
</dbReference>
<dbReference type="GO" id="GO:0000270">
    <property type="term" value="P:peptidoglycan metabolic process"/>
    <property type="evidence" value="ECO:0007669"/>
    <property type="project" value="UniProtKB-UniRule"/>
</dbReference>
<feature type="domain" description="SPOR" evidence="6">
    <location>
        <begin position="138"/>
        <end position="220"/>
    </location>
</feature>
<keyword evidence="3 4" id="KW-0961">Cell wall biogenesis/degradation</keyword>
<evidence type="ECO:0000313" key="8">
    <source>
        <dbReference type="Proteomes" id="UP001185092"/>
    </source>
</evidence>
<dbReference type="PANTHER" id="PTHR34183">
    <property type="entry name" value="ENDOLYTIC PEPTIDOGLYCAN TRANSGLYCOSYLASE RLPA"/>
    <property type="match status" value="1"/>
</dbReference>
<evidence type="ECO:0000259" key="6">
    <source>
        <dbReference type="PROSITE" id="PS51724"/>
    </source>
</evidence>
<keyword evidence="7" id="KW-0449">Lipoprotein</keyword>
<reference evidence="7" key="1">
    <citation type="submission" date="2023-07" db="EMBL/GenBank/DDBJ databases">
        <title>Genomic Encyclopedia of Type Strains, Phase IV (KMG-IV): sequencing the most valuable type-strain genomes for metagenomic binning, comparative biology and taxonomic classification.</title>
        <authorList>
            <person name="Goeker M."/>
        </authorList>
    </citation>
    <scope>NUCLEOTIDE SEQUENCE</scope>
    <source>
        <strain evidence="7">DSM 26174</strain>
    </source>
</reference>
<dbReference type="GO" id="GO:0071555">
    <property type="term" value="P:cell wall organization"/>
    <property type="evidence" value="ECO:0007669"/>
    <property type="project" value="UniProtKB-KW"/>
</dbReference>
<dbReference type="InterPro" id="IPR034718">
    <property type="entry name" value="RlpA"/>
</dbReference>
<dbReference type="SUPFAM" id="SSF110997">
    <property type="entry name" value="Sporulation related repeat"/>
    <property type="match status" value="1"/>
</dbReference>
<dbReference type="InterPro" id="IPR009009">
    <property type="entry name" value="RlpA-like_DPBB"/>
</dbReference>
<evidence type="ECO:0000256" key="1">
    <source>
        <dbReference type="ARBA" id="ARBA00022729"/>
    </source>
</evidence>
<dbReference type="Gene3D" id="2.40.40.10">
    <property type="entry name" value="RlpA-like domain"/>
    <property type="match status" value="1"/>
</dbReference>
<dbReference type="NCBIfam" id="TIGR00413">
    <property type="entry name" value="rlpA"/>
    <property type="match status" value="1"/>
</dbReference>
<dbReference type="AlphaFoldDB" id="A0AAE3XJL5"/>
<comment type="caution">
    <text evidence="7">The sequence shown here is derived from an EMBL/GenBank/DDBJ whole genome shotgun (WGS) entry which is preliminary data.</text>
</comment>
<keyword evidence="8" id="KW-1185">Reference proteome</keyword>
<evidence type="ECO:0000256" key="5">
    <source>
        <dbReference type="RuleBase" id="RU003495"/>
    </source>
</evidence>
<evidence type="ECO:0000256" key="2">
    <source>
        <dbReference type="ARBA" id="ARBA00023239"/>
    </source>
</evidence>
<proteinExistence type="inferred from homology"/>
<dbReference type="InterPro" id="IPR036908">
    <property type="entry name" value="RlpA-like_sf"/>
</dbReference>
<dbReference type="GO" id="GO:0042834">
    <property type="term" value="F:peptidoglycan binding"/>
    <property type="evidence" value="ECO:0007669"/>
    <property type="project" value="InterPro"/>
</dbReference>
<comment type="similarity">
    <text evidence="4 5">Belongs to the RlpA family.</text>
</comment>
<dbReference type="PROSITE" id="PS51724">
    <property type="entry name" value="SPOR"/>
    <property type="match status" value="1"/>
</dbReference>
<evidence type="ECO:0000313" key="7">
    <source>
        <dbReference type="EMBL" id="MDR6237329.1"/>
    </source>
</evidence>
<name>A0AAE3XJL5_9BACT</name>
<dbReference type="EC" id="4.2.2.-" evidence="4"/>
<evidence type="ECO:0000256" key="3">
    <source>
        <dbReference type="ARBA" id="ARBA00023316"/>
    </source>
</evidence>
<comment type="function">
    <text evidence="4">Lytic transglycosylase with a strong preference for naked glycan strands that lack stem peptides.</text>
</comment>
<dbReference type="EMBL" id="JAVDQD010000001">
    <property type="protein sequence ID" value="MDR6237329.1"/>
    <property type="molecule type" value="Genomic_DNA"/>
</dbReference>
<dbReference type="Proteomes" id="UP001185092">
    <property type="component" value="Unassembled WGS sequence"/>
</dbReference>
<dbReference type="RefSeq" id="WP_309936788.1">
    <property type="nucleotide sequence ID" value="NZ_JAVDQD010000001.1"/>
</dbReference>
<dbReference type="CDD" id="cd22268">
    <property type="entry name" value="DPBB_RlpA-like"/>
    <property type="match status" value="1"/>
</dbReference>
<dbReference type="PANTHER" id="PTHR34183:SF1">
    <property type="entry name" value="ENDOLYTIC PEPTIDOGLYCAN TRANSGLYCOSYLASE RLPA"/>
    <property type="match status" value="1"/>
</dbReference>
<protein>
    <recommendedName>
        <fullName evidence="4">Probable endolytic peptidoglycan transglycosylase RlpA</fullName>
        <ecNumber evidence="4">4.2.2.-</ecNumber>
    </recommendedName>
</protein>
<dbReference type="SUPFAM" id="SSF50685">
    <property type="entry name" value="Barwin-like endoglucanases"/>
    <property type="match status" value="1"/>
</dbReference>
<dbReference type="InterPro" id="IPR012997">
    <property type="entry name" value="RplA"/>
</dbReference>
<dbReference type="InterPro" id="IPR036680">
    <property type="entry name" value="SPOR-like_sf"/>
</dbReference>
<organism evidence="7 8">
    <name type="scientific">Aureibacter tunicatorum</name>
    <dbReference type="NCBI Taxonomy" id="866807"/>
    <lineage>
        <taxon>Bacteria</taxon>
        <taxon>Pseudomonadati</taxon>
        <taxon>Bacteroidota</taxon>
        <taxon>Cytophagia</taxon>
        <taxon>Cytophagales</taxon>
        <taxon>Persicobacteraceae</taxon>
        <taxon>Aureibacter</taxon>
    </lineage>
</organism>
<keyword evidence="2 4" id="KW-0456">Lyase</keyword>
<dbReference type="Pfam" id="PF05036">
    <property type="entry name" value="SPOR"/>
    <property type="match status" value="1"/>
</dbReference>
<gene>
    <name evidence="4" type="primary">rlpA</name>
    <name evidence="7" type="ORF">HNQ88_000305</name>
</gene>